<dbReference type="NCBIfam" id="TIGR04433">
    <property type="entry name" value="UrcA_uranyl"/>
    <property type="match status" value="1"/>
</dbReference>
<keyword evidence="1" id="KW-0732">Signal</keyword>
<dbReference type="AlphaFoldDB" id="A0A552UJ26"/>
<feature type="signal peptide" evidence="1">
    <location>
        <begin position="1"/>
        <end position="19"/>
    </location>
</feature>
<dbReference type="InterPro" id="IPR030972">
    <property type="entry name" value="UrcA_uranyl"/>
</dbReference>
<dbReference type="RefSeq" id="WP_144236877.1">
    <property type="nucleotide sequence ID" value="NZ_VJWA01000001.1"/>
</dbReference>
<keyword evidence="3" id="KW-1185">Reference proteome</keyword>
<sequence length="99" mass="9827">MKLLLALAAVVSLGAPAIAQPVSIVVGTADLNLASATGQTRLDRRIARAAEAACGAASTIDLVGQKRVRDCRVAAVASAAPQRDAVLALAPVAVASAAR</sequence>
<evidence type="ECO:0000313" key="2">
    <source>
        <dbReference type="EMBL" id="TRW18184.1"/>
    </source>
</evidence>
<organism evidence="2 3">
    <name type="scientific">Glacieibacterium frigidum</name>
    <dbReference type="NCBI Taxonomy" id="2593303"/>
    <lineage>
        <taxon>Bacteria</taxon>
        <taxon>Pseudomonadati</taxon>
        <taxon>Pseudomonadota</taxon>
        <taxon>Alphaproteobacteria</taxon>
        <taxon>Sphingomonadales</taxon>
        <taxon>Sphingosinicellaceae</taxon>
        <taxon>Glacieibacterium</taxon>
    </lineage>
</organism>
<reference evidence="2 3" key="1">
    <citation type="submission" date="2019-07" db="EMBL/GenBank/DDBJ databases">
        <title>Novel species isolated from glacier.</title>
        <authorList>
            <person name="Liu Q."/>
            <person name="Xin Y.-H."/>
        </authorList>
    </citation>
    <scope>NUCLEOTIDE SEQUENCE [LARGE SCALE GENOMIC DNA]</scope>
    <source>
        <strain evidence="2 3">LB1R16</strain>
    </source>
</reference>
<evidence type="ECO:0000256" key="1">
    <source>
        <dbReference type="SAM" id="SignalP"/>
    </source>
</evidence>
<dbReference type="Proteomes" id="UP000317894">
    <property type="component" value="Unassembled WGS sequence"/>
</dbReference>
<feature type="chain" id="PRO_5022093207" evidence="1">
    <location>
        <begin position="20"/>
        <end position="99"/>
    </location>
</feature>
<evidence type="ECO:0000313" key="3">
    <source>
        <dbReference type="Proteomes" id="UP000317894"/>
    </source>
</evidence>
<accession>A0A552UJ26</accession>
<protein>
    <submittedName>
        <fullName evidence="2">UrcA family protein</fullName>
    </submittedName>
</protein>
<comment type="caution">
    <text evidence="2">The sequence shown here is derived from an EMBL/GenBank/DDBJ whole genome shotgun (WGS) entry which is preliminary data.</text>
</comment>
<proteinExistence type="predicted"/>
<gene>
    <name evidence="2" type="ORF">FMM06_08805</name>
</gene>
<dbReference type="EMBL" id="VJWA01000001">
    <property type="protein sequence ID" value="TRW18184.1"/>
    <property type="molecule type" value="Genomic_DNA"/>
</dbReference>
<name>A0A552UJ26_9SPHN</name>